<dbReference type="EMBL" id="CAKKLH010000257">
    <property type="protein sequence ID" value="CAH0107109.1"/>
    <property type="molecule type" value="Genomic_DNA"/>
</dbReference>
<dbReference type="AlphaFoldDB" id="A0A8J2W6F9"/>
<evidence type="ECO:0000313" key="1">
    <source>
        <dbReference type="EMBL" id="CAH0107109.1"/>
    </source>
</evidence>
<keyword evidence="2" id="KW-1185">Reference proteome</keyword>
<accession>A0A8J2W6F9</accession>
<organism evidence="1 2">
    <name type="scientific">Daphnia galeata</name>
    <dbReference type="NCBI Taxonomy" id="27404"/>
    <lineage>
        <taxon>Eukaryota</taxon>
        <taxon>Metazoa</taxon>
        <taxon>Ecdysozoa</taxon>
        <taxon>Arthropoda</taxon>
        <taxon>Crustacea</taxon>
        <taxon>Branchiopoda</taxon>
        <taxon>Diplostraca</taxon>
        <taxon>Cladocera</taxon>
        <taxon>Anomopoda</taxon>
        <taxon>Daphniidae</taxon>
        <taxon>Daphnia</taxon>
    </lineage>
</organism>
<name>A0A8J2W6F9_9CRUS</name>
<comment type="caution">
    <text evidence="1">The sequence shown here is derived from an EMBL/GenBank/DDBJ whole genome shotgun (WGS) entry which is preliminary data.</text>
</comment>
<sequence length="609" mass="68530">MDTPNTIPIEILHSILLPLRAAAENQALLATPYSQQHSVEGQRANVPPTVTGIKVKLQDCHETDVDQREAQFAFRSTDLQIWKEYFASRRESEFTDMDPVFSQHWSLAVRFLQRQGDQLSSSKKIYFLEAVEDKVESSSEVNKIGILQPLCAMNVDDEIFEKAEYFGTVTISPCELLAKANQVSINGTPYNGMDNNCQSWVKQFLCLISPQLLDDLNNKLSSSPVYSTRNIHRFLINAIQNAVANYTSYTAVNIVKLNECEEEFDQTKRDAQFAYQLRSIAADGDRTDPLLLPGVMEQWTLLIHFSRGKKTYLFGAWKDENGKLQAGRAENVDYQIFQSATHFGADFITSPSDLLEKAKQVSSNVLISNSYYNHKIICITIAMSNSSSRRLMDRVDPIAAYTKLGSVSSTVAKRLVGEALPSLASKSSAPSLNVEVVKLNDCEEEFDKEPREAKFAFRSTDLSSWASSSAAGPTNNTDSDPTTIQHWAVVVHFPRGKKTYLFEAWEDNKKLQPGRAEIAFKEIEIFEKATYFGTAVTSPSELLIKANKIRTGIRYDLLTNNCQTWLKDFLDCVSPELLVSLYEKVPDTETYFSYLARQLEKLSKSSSSK</sequence>
<gene>
    <name evidence="1" type="ORF">DGAL_LOCUS10397</name>
</gene>
<evidence type="ECO:0000313" key="2">
    <source>
        <dbReference type="Proteomes" id="UP000789390"/>
    </source>
</evidence>
<dbReference type="Proteomes" id="UP000789390">
    <property type="component" value="Unassembled WGS sequence"/>
</dbReference>
<protein>
    <submittedName>
        <fullName evidence="1">Uncharacterized protein</fullName>
    </submittedName>
</protein>
<proteinExistence type="predicted"/>
<reference evidence="1" key="1">
    <citation type="submission" date="2021-11" db="EMBL/GenBank/DDBJ databases">
        <authorList>
            <person name="Schell T."/>
        </authorList>
    </citation>
    <scope>NUCLEOTIDE SEQUENCE</scope>
    <source>
        <strain evidence="1">M5</strain>
    </source>
</reference>